<feature type="chain" id="PRO_5042055413" evidence="2">
    <location>
        <begin position="26"/>
        <end position="172"/>
    </location>
</feature>
<evidence type="ECO:0000256" key="2">
    <source>
        <dbReference type="SAM" id="SignalP"/>
    </source>
</evidence>
<feature type="signal peptide" evidence="2">
    <location>
        <begin position="1"/>
        <end position="25"/>
    </location>
</feature>
<evidence type="ECO:0000256" key="1">
    <source>
        <dbReference type="SAM" id="MobiDB-lite"/>
    </source>
</evidence>
<gene>
    <name evidence="3" type="ORF">NP233_g124</name>
</gene>
<keyword evidence="2" id="KW-0732">Signal</keyword>
<comment type="caution">
    <text evidence="3">The sequence shown here is derived from an EMBL/GenBank/DDBJ whole genome shotgun (WGS) entry which is preliminary data.</text>
</comment>
<accession>A0AAD5W2I3</accession>
<keyword evidence="4" id="KW-1185">Reference proteome</keyword>
<evidence type="ECO:0000313" key="3">
    <source>
        <dbReference type="EMBL" id="KAJ3576883.1"/>
    </source>
</evidence>
<protein>
    <submittedName>
        <fullName evidence="3">Uncharacterized protein</fullName>
    </submittedName>
</protein>
<name>A0AAD5W2I3_9AGAR</name>
<dbReference type="Proteomes" id="UP001213000">
    <property type="component" value="Unassembled WGS sequence"/>
</dbReference>
<reference evidence="3" key="1">
    <citation type="submission" date="2022-07" db="EMBL/GenBank/DDBJ databases">
        <title>Genome Sequence of Leucocoprinus birnbaumii.</title>
        <authorList>
            <person name="Buettner E."/>
        </authorList>
    </citation>
    <scope>NUCLEOTIDE SEQUENCE</scope>
    <source>
        <strain evidence="3">VT141</strain>
    </source>
</reference>
<feature type="compositionally biased region" description="Polar residues" evidence="1">
    <location>
        <begin position="140"/>
        <end position="160"/>
    </location>
</feature>
<dbReference type="AlphaFoldDB" id="A0AAD5W2I3"/>
<sequence>MRSLGFAAIFQALAVLLITVTQVGAGPISVQRRAALDVFDPTILEPTATSVWTAGAQELVSWDTSNAPASISNQGHVVLRTIPTDANEVSQWKHLAGPFDLTIGQINVTVPNDVITGQYSIILFGDSGNESPAFHVNGVNATDGQQPPNDNDNPFGTNESPVKKFFEKFGGN</sequence>
<dbReference type="EMBL" id="JANIEX010000003">
    <property type="protein sequence ID" value="KAJ3576883.1"/>
    <property type="molecule type" value="Genomic_DNA"/>
</dbReference>
<evidence type="ECO:0000313" key="4">
    <source>
        <dbReference type="Proteomes" id="UP001213000"/>
    </source>
</evidence>
<proteinExistence type="predicted"/>
<organism evidence="3 4">
    <name type="scientific">Leucocoprinus birnbaumii</name>
    <dbReference type="NCBI Taxonomy" id="56174"/>
    <lineage>
        <taxon>Eukaryota</taxon>
        <taxon>Fungi</taxon>
        <taxon>Dikarya</taxon>
        <taxon>Basidiomycota</taxon>
        <taxon>Agaricomycotina</taxon>
        <taxon>Agaricomycetes</taxon>
        <taxon>Agaricomycetidae</taxon>
        <taxon>Agaricales</taxon>
        <taxon>Agaricineae</taxon>
        <taxon>Agaricaceae</taxon>
        <taxon>Leucocoprinus</taxon>
    </lineage>
</organism>
<feature type="region of interest" description="Disordered" evidence="1">
    <location>
        <begin position="140"/>
        <end position="163"/>
    </location>
</feature>